<keyword evidence="2" id="KW-1208">Phospholipid metabolism</keyword>
<evidence type="ECO:0000313" key="5">
    <source>
        <dbReference type="Proteomes" id="UP000285301"/>
    </source>
</evidence>
<gene>
    <name evidence="4" type="ORF">B4U79_16165</name>
</gene>
<accession>A0A3S5WGR0</accession>
<dbReference type="AlphaFoldDB" id="A0A3S5WGR0"/>
<dbReference type="Gene3D" id="3.30.200.20">
    <property type="entry name" value="Phosphorylase Kinase, domain 1"/>
    <property type="match status" value="1"/>
</dbReference>
<evidence type="ECO:0000256" key="1">
    <source>
        <dbReference type="ARBA" id="ARBA00023209"/>
    </source>
</evidence>
<dbReference type="STRING" id="1965070.A0A3S5WGR0"/>
<organism evidence="4 5">
    <name type="scientific">Dinothrombium tinctorium</name>
    <dbReference type="NCBI Taxonomy" id="1965070"/>
    <lineage>
        <taxon>Eukaryota</taxon>
        <taxon>Metazoa</taxon>
        <taxon>Ecdysozoa</taxon>
        <taxon>Arthropoda</taxon>
        <taxon>Chelicerata</taxon>
        <taxon>Arachnida</taxon>
        <taxon>Acari</taxon>
        <taxon>Acariformes</taxon>
        <taxon>Trombidiformes</taxon>
        <taxon>Prostigmata</taxon>
        <taxon>Anystina</taxon>
        <taxon>Parasitengona</taxon>
        <taxon>Trombidioidea</taxon>
        <taxon>Trombidiidae</taxon>
        <taxon>Dinothrombium</taxon>
    </lineage>
</organism>
<keyword evidence="1" id="KW-0444">Lipid biosynthesis</keyword>
<dbReference type="EMBL" id="NCKU01003717">
    <property type="protein sequence ID" value="RWS07037.1"/>
    <property type="molecule type" value="Genomic_DNA"/>
</dbReference>
<proteinExistence type="inferred from homology"/>
<dbReference type="SUPFAM" id="SSF56112">
    <property type="entry name" value="Protein kinase-like (PK-like)"/>
    <property type="match status" value="1"/>
</dbReference>
<protein>
    <submittedName>
        <fullName evidence="4">Choline kinase alpha-like isoform X3</fullName>
    </submittedName>
</protein>
<keyword evidence="4" id="KW-0808">Transferase</keyword>
<keyword evidence="5" id="KW-1185">Reference proteome</keyword>
<dbReference type="GO" id="GO:0006646">
    <property type="term" value="P:phosphatidylethanolamine biosynthetic process"/>
    <property type="evidence" value="ECO:0007669"/>
    <property type="project" value="TreeGrafter"/>
</dbReference>
<keyword evidence="1" id="KW-0594">Phospholipid biosynthesis</keyword>
<dbReference type="GO" id="GO:0004103">
    <property type="term" value="F:choline kinase activity"/>
    <property type="evidence" value="ECO:0007669"/>
    <property type="project" value="TreeGrafter"/>
</dbReference>
<dbReference type="Gene3D" id="3.90.1200.10">
    <property type="match status" value="1"/>
</dbReference>
<keyword evidence="4" id="KW-0418">Kinase</keyword>
<evidence type="ECO:0000313" key="4">
    <source>
        <dbReference type="EMBL" id="RWS07037.1"/>
    </source>
</evidence>
<dbReference type="GO" id="GO:0004305">
    <property type="term" value="F:ethanolamine kinase activity"/>
    <property type="evidence" value="ECO:0007669"/>
    <property type="project" value="TreeGrafter"/>
</dbReference>
<evidence type="ECO:0000256" key="2">
    <source>
        <dbReference type="ARBA" id="ARBA00023264"/>
    </source>
</evidence>
<dbReference type="Pfam" id="PF01633">
    <property type="entry name" value="Choline_kinase"/>
    <property type="match status" value="1"/>
</dbReference>
<keyword evidence="1" id="KW-0443">Lipid metabolism</keyword>
<dbReference type="GO" id="GO:0005737">
    <property type="term" value="C:cytoplasm"/>
    <property type="evidence" value="ECO:0007669"/>
    <property type="project" value="TreeGrafter"/>
</dbReference>
<name>A0A3S5WGR0_9ACAR</name>
<dbReference type="InterPro" id="IPR011009">
    <property type="entry name" value="Kinase-like_dom_sf"/>
</dbReference>
<dbReference type="PANTHER" id="PTHR22603:SF93">
    <property type="entry name" value="RE24176P"/>
    <property type="match status" value="1"/>
</dbReference>
<comment type="similarity">
    <text evidence="3">Belongs to the choline/ethanolamine kinase family.</text>
</comment>
<comment type="caution">
    <text evidence="4">The sequence shown here is derived from an EMBL/GenBank/DDBJ whole genome shotgun (WGS) entry which is preliminary data.</text>
</comment>
<evidence type="ECO:0000256" key="3">
    <source>
        <dbReference type="ARBA" id="ARBA00038211"/>
    </source>
</evidence>
<dbReference type="OrthoDB" id="3649325at2759"/>
<dbReference type="PANTHER" id="PTHR22603">
    <property type="entry name" value="CHOLINE/ETHANOALAMINE KINASE"/>
    <property type="match status" value="1"/>
</dbReference>
<dbReference type="Proteomes" id="UP000285301">
    <property type="component" value="Unassembled WGS sequence"/>
</dbReference>
<reference evidence="4 5" key="1">
    <citation type="journal article" date="2018" name="Gigascience">
        <title>Genomes of trombidid mites reveal novel predicted allergens and laterally-transferred genes associated with secondary metabolism.</title>
        <authorList>
            <person name="Dong X."/>
            <person name="Chaisiri K."/>
            <person name="Xia D."/>
            <person name="Armstrong S.D."/>
            <person name="Fang Y."/>
            <person name="Donnelly M.J."/>
            <person name="Kadowaki T."/>
            <person name="McGarry J.W."/>
            <person name="Darby A.C."/>
            <person name="Makepeace B.L."/>
        </authorList>
    </citation>
    <scope>NUCLEOTIDE SEQUENCE [LARGE SCALE GENOMIC DNA]</scope>
    <source>
        <strain evidence="4">UoL-WK</strain>
    </source>
</reference>
<sequence>MNEFAITERIHKVCSDFLSGKWSEVKASDIEIKPIEMGVSNRVFAVSLPKWVKSSKNEPMKVLVRFYGSEFTGKGNRYKFVGEVTEAVVFSLLAERNFGPKLFGIFDGGRIEEFIESRSLTTEEIFETETLQLFARKIAQIHCMKMPVSKKQVDILAVLRGNFEMMSANGIDIRGLSEQNKKIYRLILEADFKTEVVFIHKLYTNTKQRQTFCHNDLNPTNFLLKCDNNDLVIIDFENCFYNFRGIDLGKFFSEPMIILKAQEEEANFCASDEQIRLFVRSYLNALKFIDEEFDETIDNEDTLMLEIEIGILMIHIFTSIWNLLHPQVANDAFYSIENCWLRYQVYKKLKIQFCQKYSELIQKLF</sequence>